<protein>
    <submittedName>
        <fullName evidence="1">Uncharacterized protein</fullName>
    </submittedName>
</protein>
<dbReference type="Proteomes" id="UP000294192">
    <property type="component" value="Unassembled WGS sequence"/>
</dbReference>
<dbReference type="AlphaFoldDB" id="A0A4R0XI63"/>
<proteinExistence type="predicted"/>
<dbReference type="Pfam" id="PF07751">
    <property type="entry name" value="Abi_2"/>
    <property type="match status" value="1"/>
</dbReference>
<keyword evidence="2" id="KW-1185">Reference proteome</keyword>
<feature type="non-terminal residue" evidence="1">
    <location>
        <position position="266"/>
    </location>
</feature>
<dbReference type="RefSeq" id="WP_131599643.1">
    <property type="nucleotide sequence ID" value="NZ_PSZO01000086.1"/>
</dbReference>
<dbReference type="OrthoDB" id="9827314at2"/>
<reference evidence="1 2" key="1">
    <citation type="submission" date="2018-02" db="EMBL/GenBank/DDBJ databases">
        <title>Mycoplasma marinum and Mycoplasma todarodis sp. nov., moderately halophilic and psychrotolerant mycoplasmas isolated from cephalopods.</title>
        <authorList>
            <person name="Viver T."/>
        </authorList>
    </citation>
    <scope>NUCLEOTIDE SEQUENCE [LARGE SCALE GENOMIC DNA]</scope>
    <source>
        <strain evidence="1 2">PE</strain>
    </source>
</reference>
<name>A0A4R0XI63_9MOLU</name>
<sequence>MKLTQEQYDREINMLKDNGLIINNECISNYHLSNKHCSRYLTLLKWMRGNKIKILCPLLEQLYKTDVVIRRELSEILKPIEIQISSWVKYYFQFNDIGLDQINDGSIFENIEDFSIYTNKQKSKSFIQGKIKNVSKNNSTDDIFQIIDELSFGELIGLISLLNINHIKEIFPDREFKMDKMQLIRILNEMVFLRNWIAHNNILFTTRETKLYQEVLTLRDIVASLDKITLGNYSKKLQENIIRYKERSLNRYEVKNKSSKEEFLLM</sequence>
<organism evidence="1 2">
    <name type="scientific">Mycoplasma marinum</name>
    <dbReference type="NCBI Taxonomy" id="1937190"/>
    <lineage>
        <taxon>Bacteria</taxon>
        <taxon>Bacillati</taxon>
        <taxon>Mycoplasmatota</taxon>
        <taxon>Mollicutes</taxon>
        <taxon>Mycoplasmataceae</taxon>
        <taxon>Mycoplasma</taxon>
    </lineage>
</organism>
<gene>
    <name evidence="1" type="ORF">C4B24_04935</name>
</gene>
<accession>A0A4R0XI63</accession>
<dbReference type="InterPro" id="IPR011664">
    <property type="entry name" value="Abi_system_AbiD/AbiF-like"/>
</dbReference>
<dbReference type="EMBL" id="PSZO01000086">
    <property type="protein sequence ID" value="TCG10276.1"/>
    <property type="molecule type" value="Genomic_DNA"/>
</dbReference>
<evidence type="ECO:0000313" key="2">
    <source>
        <dbReference type="Proteomes" id="UP000294192"/>
    </source>
</evidence>
<evidence type="ECO:0000313" key="1">
    <source>
        <dbReference type="EMBL" id="TCG10276.1"/>
    </source>
</evidence>
<comment type="caution">
    <text evidence="1">The sequence shown here is derived from an EMBL/GenBank/DDBJ whole genome shotgun (WGS) entry which is preliminary data.</text>
</comment>